<gene>
    <name evidence="2" type="ordered locus">Sfum_1350</name>
</gene>
<evidence type="ECO:0000313" key="3">
    <source>
        <dbReference type="Proteomes" id="UP000001784"/>
    </source>
</evidence>
<dbReference type="Gene3D" id="3.30.70.1900">
    <property type="match status" value="1"/>
</dbReference>
<keyword evidence="3" id="KW-1185">Reference proteome</keyword>
<evidence type="ECO:0000313" key="2">
    <source>
        <dbReference type="EMBL" id="ABK17041.1"/>
    </source>
</evidence>
<dbReference type="Proteomes" id="UP000001784">
    <property type="component" value="Chromosome"/>
</dbReference>
<dbReference type="AlphaFoldDB" id="A0LHY9"/>
<sequence length="323" mass="36217">MRAFRCLRLKVEAKATGHILLPPYLGSTLRGAFGMALLRSACALRRQKCPTCLLRARCIYSYTFETSPMNGSEADRRYGTAPHPFVLNLETGREGVQEAGSTFHFGMTLVGRAIDFLPYFVFAFQRMGELGIGKGRGTFEVVRVWSLGSRDDPQEILYENEVLRMPGEVPGLDHALALSGSLSSRKVRLRFVTPLRLVYEGELCTDPPRFHVLARNLLRRLNNLVAFHCEGNEGLCVGPLLDRAETVRLTDRSTAWYDWERYSKRQDKRMKMGGFVGDMTFEGDLEQFLPLLVLGSWVNLGKGTSFGLGRYSLAPLEGHALAD</sequence>
<dbReference type="InParanoid" id="A0LHY9"/>
<dbReference type="Pfam" id="PF10040">
    <property type="entry name" value="CRISPR_Cas6"/>
    <property type="match status" value="1"/>
</dbReference>
<feature type="domain" description="CRISPR-associated protein Cas6 C-terminal" evidence="1">
    <location>
        <begin position="189"/>
        <end position="311"/>
    </location>
</feature>
<name>A0LHY9_SYNFM</name>
<organism evidence="2 3">
    <name type="scientific">Syntrophobacter fumaroxidans (strain DSM 10017 / MPOB)</name>
    <dbReference type="NCBI Taxonomy" id="335543"/>
    <lineage>
        <taxon>Bacteria</taxon>
        <taxon>Pseudomonadati</taxon>
        <taxon>Thermodesulfobacteriota</taxon>
        <taxon>Syntrophobacteria</taxon>
        <taxon>Syntrophobacterales</taxon>
        <taxon>Syntrophobacteraceae</taxon>
        <taxon>Syntrophobacter</taxon>
    </lineage>
</organism>
<reference evidence="2 3" key="1">
    <citation type="submission" date="2006-10" db="EMBL/GenBank/DDBJ databases">
        <title>Complete sequence of Syntrophobacter fumaroxidans MPOB.</title>
        <authorList>
            <consortium name="US DOE Joint Genome Institute"/>
            <person name="Copeland A."/>
            <person name="Lucas S."/>
            <person name="Lapidus A."/>
            <person name="Barry K."/>
            <person name="Detter J.C."/>
            <person name="Glavina del Rio T."/>
            <person name="Hammon N."/>
            <person name="Israni S."/>
            <person name="Pitluck S."/>
            <person name="Goltsman E.G."/>
            <person name="Martinez M."/>
            <person name="Schmutz J."/>
            <person name="Larimer F."/>
            <person name="Land M."/>
            <person name="Hauser L."/>
            <person name="Kyrpides N."/>
            <person name="Kim E."/>
            <person name="Boone D.R."/>
            <person name="Brockman F."/>
            <person name="Culley D."/>
            <person name="Ferry J."/>
            <person name="Gunsalus R."/>
            <person name="McInerney M.J."/>
            <person name="Morrison M."/>
            <person name="Plugge C."/>
            <person name="Rohlin L."/>
            <person name="Scholten J."/>
            <person name="Sieber J."/>
            <person name="Stams A.J.M."/>
            <person name="Worm P."/>
            <person name="Henstra A.M."/>
            <person name="Richardson P."/>
        </authorList>
    </citation>
    <scope>NUCLEOTIDE SEQUENCE [LARGE SCALE GENOMIC DNA]</scope>
    <source>
        <strain evidence="3">DSM 10017 / MPOB</strain>
    </source>
</reference>
<dbReference type="eggNOG" id="COG5551">
    <property type="taxonomic scope" value="Bacteria"/>
</dbReference>
<evidence type="ECO:0000259" key="1">
    <source>
        <dbReference type="Pfam" id="PF10040"/>
    </source>
</evidence>
<dbReference type="HOGENOM" id="CLU_050021_0_0_7"/>
<dbReference type="STRING" id="335543.Sfum_1350"/>
<dbReference type="InterPro" id="IPR019267">
    <property type="entry name" value="CRISPR-assoc_Cas6_C"/>
</dbReference>
<dbReference type="KEGG" id="sfu:Sfum_1350"/>
<protein>
    <submittedName>
        <fullName evidence="2">Conserved hypothetical cytosolic protein</fullName>
    </submittedName>
</protein>
<accession>A0LHY9</accession>
<dbReference type="EMBL" id="CP000478">
    <property type="protein sequence ID" value="ABK17041.1"/>
    <property type="molecule type" value="Genomic_DNA"/>
</dbReference>
<proteinExistence type="predicted"/>